<proteinExistence type="inferred from homology"/>
<gene>
    <name evidence="10" type="ORF">MNBD_BACTEROID01-1966</name>
</gene>
<evidence type="ECO:0000313" key="10">
    <source>
        <dbReference type="EMBL" id="VAW22101.1"/>
    </source>
</evidence>
<organism evidence="10">
    <name type="scientific">hydrothermal vent metagenome</name>
    <dbReference type="NCBI Taxonomy" id="652676"/>
    <lineage>
        <taxon>unclassified sequences</taxon>
        <taxon>metagenomes</taxon>
        <taxon>ecological metagenomes</taxon>
    </lineage>
</organism>
<dbReference type="PIRSF" id="PIRSF001359">
    <property type="entry name" value="F_bP_aldolase_II"/>
    <property type="match status" value="1"/>
</dbReference>
<comment type="similarity">
    <text evidence="4">Belongs to the class II fructose-bisphosphate aldolase family.</text>
</comment>
<dbReference type="InterPro" id="IPR006411">
    <property type="entry name" value="Fruct_bisP_bact"/>
</dbReference>
<reference evidence="10" key="1">
    <citation type="submission" date="2018-06" db="EMBL/GenBank/DDBJ databases">
        <authorList>
            <person name="Zhirakovskaya E."/>
        </authorList>
    </citation>
    <scope>NUCLEOTIDE SEQUENCE</scope>
</reference>
<evidence type="ECO:0000256" key="4">
    <source>
        <dbReference type="ARBA" id="ARBA00005812"/>
    </source>
</evidence>
<dbReference type="InterPro" id="IPR000771">
    <property type="entry name" value="FBA_II"/>
</dbReference>
<dbReference type="Gene3D" id="3.20.20.70">
    <property type="entry name" value="Aldolase class I"/>
    <property type="match status" value="1"/>
</dbReference>
<evidence type="ECO:0000256" key="5">
    <source>
        <dbReference type="ARBA" id="ARBA00013068"/>
    </source>
</evidence>
<evidence type="ECO:0000256" key="8">
    <source>
        <dbReference type="ARBA" id="ARBA00023152"/>
    </source>
</evidence>
<dbReference type="NCBIfam" id="TIGR00167">
    <property type="entry name" value="cbbA"/>
    <property type="match status" value="1"/>
</dbReference>
<name>A0A3B0TTX2_9ZZZZ</name>
<dbReference type="PANTHER" id="PTHR30559">
    <property type="entry name" value="FRUCTOSE-BISPHOSPHATE ALDOLASE CLASS 2"/>
    <property type="match status" value="1"/>
</dbReference>
<dbReference type="UniPathway" id="UPA00109">
    <property type="reaction ID" value="UER00183"/>
</dbReference>
<dbReference type="EMBL" id="UOEP01000166">
    <property type="protein sequence ID" value="VAW22101.1"/>
    <property type="molecule type" value="Genomic_DNA"/>
</dbReference>
<comment type="catalytic activity">
    <reaction evidence="1">
        <text>beta-D-fructose 1,6-bisphosphate = D-glyceraldehyde 3-phosphate + dihydroxyacetone phosphate</text>
        <dbReference type="Rhea" id="RHEA:14729"/>
        <dbReference type="ChEBI" id="CHEBI:32966"/>
        <dbReference type="ChEBI" id="CHEBI:57642"/>
        <dbReference type="ChEBI" id="CHEBI:59776"/>
        <dbReference type="EC" id="4.1.2.13"/>
    </reaction>
</comment>
<dbReference type="Pfam" id="PF01116">
    <property type="entry name" value="F_bP_aldolase"/>
    <property type="match status" value="1"/>
</dbReference>
<dbReference type="NCBIfam" id="TIGR01520">
    <property type="entry name" value="FruBisAldo_II_A"/>
    <property type="match status" value="1"/>
</dbReference>
<accession>A0A3B0TTX2</accession>
<keyword evidence="6" id="KW-0479">Metal-binding</keyword>
<dbReference type="GO" id="GO:0006096">
    <property type="term" value="P:glycolytic process"/>
    <property type="evidence" value="ECO:0007669"/>
    <property type="project" value="UniProtKB-UniPathway"/>
</dbReference>
<comment type="cofactor">
    <cofactor evidence="2">
        <name>Zn(2+)</name>
        <dbReference type="ChEBI" id="CHEBI:29105"/>
    </cofactor>
</comment>
<dbReference type="GO" id="GO:0005829">
    <property type="term" value="C:cytosol"/>
    <property type="evidence" value="ECO:0007669"/>
    <property type="project" value="TreeGrafter"/>
</dbReference>
<evidence type="ECO:0000256" key="2">
    <source>
        <dbReference type="ARBA" id="ARBA00001947"/>
    </source>
</evidence>
<protein>
    <recommendedName>
        <fullName evidence="5">fructose-bisphosphate aldolase</fullName>
        <ecNumber evidence="5">4.1.2.13</ecNumber>
    </recommendedName>
</protein>
<dbReference type="GO" id="GO:0004332">
    <property type="term" value="F:fructose-bisphosphate aldolase activity"/>
    <property type="evidence" value="ECO:0007669"/>
    <property type="project" value="UniProtKB-EC"/>
</dbReference>
<dbReference type="GO" id="GO:0006094">
    <property type="term" value="P:gluconeogenesis"/>
    <property type="evidence" value="ECO:0007669"/>
    <property type="project" value="TreeGrafter"/>
</dbReference>
<keyword evidence="9 10" id="KW-0456">Lyase</keyword>
<evidence type="ECO:0000256" key="7">
    <source>
        <dbReference type="ARBA" id="ARBA00022833"/>
    </source>
</evidence>
<dbReference type="NCBIfam" id="NF006628">
    <property type="entry name" value="PRK09197.1"/>
    <property type="match status" value="1"/>
</dbReference>
<evidence type="ECO:0000256" key="9">
    <source>
        <dbReference type="ARBA" id="ARBA00023239"/>
    </source>
</evidence>
<dbReference type="EC" id="4.1.2.13" evidence="5"/>
<evidence type="ECO:0000256" key="6">
    <source>
        <dbReference type="ARBA" id="ARBA00022723"/>
    </source>
</evidence>
<dbReference type="FunFam" id="3.20.20.70:FF:000013">
    <property type="entry name" value="Class II fructose-bisphosphate aldolase"/>
    <property type="match status" value="1"/>
</dbReference>
<dbReference type="AlphaFoldDB" id="A0A3B0TTX2"/>
<comment type="pathway">
    <text evidence="3">Carbohydrate degradation; glycolysis; D-glyceraldehyde 3-phosphate and glycerone phosphate from D-glucose: step 4/4.</text>
</comment>
<dbReference type="PROSITE" id="PS00806">
    <property type="entry name" value="ALDOLASE_CLASS_II_2"/>
    <property type="match status" value="1"/>
</dbReference>
<dbReference type="CDD" id="cd00946">
    <property type="entry name" value="FBP_aldolase_IIA"/>
    <property type="match status" value="1"/>
</dbReference>
<evidence type="ECO:0000256" key="1">
    <source>
        <dbReference type="ARBA" id="ARBA00000441"/>
    </source>
</evidence>
<evidence type="ECO:0000256" key="3">
    <source>
        <dbReference type="ARBA" id="ARBA00004714"/>
    </source>
</evidence>
<keyword evidence="7" id="KW-0862">Zinc</keyword>
<dbReference type="PANTHER" id="PTHR30559:SF0">
    <property type="entry name" value="FRUCTOSE-BISPHOSPHATE ALDOLASE"/>
    <property type="match status" value="1"/>
</dbReference>
<keyword evidence="8" id="KW-0324">Glycolysis</keyword>
<dbReference type="SUPFAM" id="SSF51569">
    <property type="entry name" value="Aldolase"/>
    <property type="match status" value="1"/>
</dbReference>
<dbReference type="InterPro" id="IPR013785">
    <property type="entry name" value="Aldolase_TIM"/>
</dbReference>
<sequence length="359" mass="39042">MSQSLFANIKPGVVTGQDVQAIFKVAKENEFALPAVNVVGTNSINAVLEAAKKVNSPVIVQLSNGGAAFYAGKAIGLDGHEGAILGAISAAKHIHTVAAGYGVHVILHTDHAAKKLLPWIDGLIEAGEKNFEETGKPLFSSHMLDLSEEPLKENIGICKEYLGRMSKIGMTLEIELGITGGEEDGVDNTNVDHASLYTQPEEVDYAYEELSKVSPDFTIAASFGNVHGVYKPGNVKLTPKILDNSQKYIAEKHGLGEKPVNFVFHGGSGSSLEEIREAISYGVIKMNIDTDTQWAFWDGVRGFEAKYHDYLQGQIGNPEGEDKPNKKYYDPRKWLREGEVSIVNRLVKAFGDLNCINRA</sequence>
<dbReference type="GO" id="GO:0008270">
    <property type="term" value="F:zinc ion binding"/>
    <property type="evidence" value="ECO:0007669"/>
    <property type="project" value="InterPro"/>
</dbReference>